<sequence>MLLRHRWFLLLRSQRSVLLSKSLSSLIRKVSPVPESIVLENYHFNRWRRFTLSPRAVRSTLSNCPSDLIALRFFLWCAGQKNYCHDRDAFHFMASVLGRLTDRYTTVSGVLSELESVGYVVKAYAFLILMRIYWVGGFYEHVLETFEQMGRFGFFRSTFACNMVMDVLFKIGRADLAIHFLSQMQVGQYHQAITLFNSAMTKNYELDAVSYTVAIHGLLLDGRSSEASALFHKMKEIGLYPNVHTYNVMLSWFCKEKDVKMVVRLLEEMINGRIPLRHESFVRVINFLSRSSYGKSVSCLLVEARDLQLSSNATTPFFQRFPEGIYTDDASLQILSYKFYVEVPRNIVGYEEHPCGFYILTGVQHYVLVPSLPSGSASMPT</sequence>
<dbReference type="GO" id="GO:0009507">
    <property type="term" value="C:chloroplast"/>
    <property type="evidence" value="ECO:0007669"/>
    <property type="project" value="TreeGrafter"/>
</dbReference>
<dbReference type="Gene3D" id="1.25.40.10">
    <property type="entry name" value="Tetratricopeptide repeat domain"/>
    <property type="match status" value="2"/>
</dbReference>
<dbReference type="PROSITE" id="PS51375">
    <property type="entry name" value="PPR"/>
    <property type="match status" value="2"/>
</dbReference>
<evidence type="ECO:0000313" key="5">
    <source>
        <dbReference type="Proteomes" id="UP001346149"/>
    </source>
</evidence>
<keyword evidence="5" id="KW-1185">Reference proteome</keyword>
<dbReference type="NCBIfam" id="TIGR00756">
    <property type="entry name" value="PPR"/>
    <property type="match status" value="2"/>
</dbReference>
<keyword evidence="2" id="KW-0677">Repeat</keyword>
<evidence type="ECO:0008006" key="6">
    <source>
        <dbReference type="Google" id="ProtNLM"/>
    </source>
</evidence>
<name>A0AAN7R2L9_TRANT</name>
<evidence type="ECO:0000313" key="4">
    <source>
        <dbReference type="EMBL" id="KAK4790039.1"/>
    </source>
</evidence>
<evidence type="ECO:0000256" key="2">
    <source>
        <dbReference type="ARBA" id="ARBA00022737"/>
    </source>
</evidence>
<feature type="repeat" description="PPR" evidence="3">
    <location>
        <begin position="242"/>
        <end position="276"/>
    </location>
</feature>
<dbReference type="AlphaFoldDB" id="A0AAN7R2L9"/>
<organism evidence="4 5">
    <name type="scientific">Trapa natans</name>
    <name type="common">Water chestnut</name>
    <dbReference type="NCBI Taxonomy" id="22666"/>
    <lineage>
        <taxon>Eukaryota</taxon>
        <taxon>Viridiplantae</taxon>
        <taxon>Streptophyta</taxon>
        <taxon>Embryophyta</taxon>
        <taxon>Tracheophyta</taxon>
        <taxon>Spermatophyta</taxon>
        <taxon>Magnoliopsida</taxon>
        <taxon>eudicotyledons</taxon>
        <taxon>Gunneridae</taxon>
        <taxon>Pentapetalae</taxon>
        <taxon>rosids</taxon>
        <taxon>malvids</taxon>
        <taxon>Myrtales</taxon>
        <taxon>Lythraceae</taxon>
        <taxon>Trapa</taxon>
    </lineage>
</organism>
<reference evidence="4 5" key="1">
    <citation type="journal article" date="2023" name="Hortic Res">
        <title>Pangenome of water caltrop reveals structural variations and asymmetric subgenome divergence after allopolyploidization.</title>
        <authorList>
            <person name="Zhang X."/>
            <person name="Chen Y."/>
            <person name="Wang L."/>
            <person name="Yuan Y."/>
            <person name="Fang M."/>
            <person name="Shi L."/>
            <person name="Lu R."/>
            <person name="Comes H.P."/>
            <person name="Ma Y."/>
            <person name="Chen Y."/>
            <person name="Huang G."/>
            <person name="Zhou Y."/>
            <person name="Zheng Z."/>
            <person name="Qiu Y."/>
        </authorList>
    </citation>
    <scope>NUCLEOTIDE SEQUENCE [LARGE SCALE GENOMIC DNA]</scope>
    <source>
        <strain evidence="4">F231</strain>
    </source>
</reference>
<dbReference type="PANTHER" id="PTHR47936:SF1">
    <property type="entry name" value="PENTATRICOPEPTIDE REPEAT-CONTAINING PROTEIN GUN1, CHLOROPLASTIC"/>
    <property type="match status" value="1"/>
</dbReference>
<evidence type="ECO:0000256" key="3">
    <source>
        <dbReference type="PROSITE-ProRule" id="PRU00708"/>
    </source>
</evidence>
<protein>
    <recommendedName>
        <fullName evidence="6">Pentatricopeptide repeat-containing protein</fullName>
    </recommendedName>
</protein>
<comment type="caution">
    <text evidence="4">The sequence shown here is derived from an EMBL/GenBank/DDBJ whole genome shotgun (WGS) entry which is preliminary data.</text>
</comment>
<feature type="repeat" description="PPR" evidence="3">
    <location>
        <begin position="207"/>
        <end position="241"/>
    </location>
</feature>
<proteinExistence type="inferred from homology"/>
<dbReference type="InterPro" id="IPR011990">
    <property type="entry name" value="TPR-like_helical_dom_sf"/>
</dbReference>
<dbReference type="GO" id="GO:0031930">
    <property type="term" value="P:mitochondria-nucleus signaling pathway"/>
    <property type="evidence" value="ECO:0007669"/>
    <property type="project" value="TreeGrafter"/>
</dbReference>
<comment type="similarity">
    <text evidence="1">Belongs to the PPR family. P subfamily.</text>
</comment>
<evidence type="ECO:0000256" key="1">
    <source>
        <dbReference type="ARBA" id="ARBA00007626"/>
    </source>
</evidence>
<dbReference type="EMBL" id="JAXQNO010000010">
    <property type="protein sequence ID" value="KAK4790039.1"/>
    <property type="molecule type" value="Genomic_DNA"/>
</dbReference>
<dbReference type="GO" id="GO:0010019">
    <property type="term" value="P:chloroplast-nucleus signaling pathway"/>
    <property type="evidence" value="ECO:0007669"/>
    <property type="project" value="TreeGrafter"/>
</dbReference>
<accession>A0AAN7R2L9</accession>
<dbReference type="PANTHER" id="PTHR47936">
    <property type="entry name" value="PPR_LONG DOMAIN-CONTAINING PROTEIN"/>
    <property type="match status" value="1"/>
</dbReference>
<dbReference type="Proteomes" id="UP001346149">
    <property type="component" value="Unassembled WGS sequence"/>
</dbReference>
<dbReference type="InterPro" id="IPR002885">
    <property type="entry name" value="PPR_rpt"/>
</dbReference>
<gene>
    <name evidence="4" type="ORF">SAY86_017343</name>
</gene>
<dbReference type="Pfam" id="PF01535">
    <property type="entry name" value="PPR"/>
    <property type="match status" value="1"/>
</dbReference>
<dbReference type="Pfam" id="PF13041">
    <property type="entry name" value="PPR_2"/>
    <property type="match status" value="1"/>
</dbReference>